<evidence type="ECO:0000256" key="2">
    <source>
        <dbReference type="ARBA" id="ARBA00004906"/>
    </source>
</evidence>
<dbReference type="CDD" id="cd19673">
    <property type="entry name" value="UBR-box_UBR3"/>
    <property type="match status" value="1"/>
</dbReference>
<dbReference type="OMA" id="HANHDFN"/>
<evidence type="ECO:0000256" key="8">
    <source>
        <dbReference type="ARBA" id="ARBA00046341"/>
    </source>
</evidence>
<dbReference type="EMBL" id="KB095905">
    <property type="protein sequence ID" value="ESO10203.1"/>
    <property type="molecule type" value="Genomic_DNA"/>
</dbReference>
<evidence type="ECO:0000256" key="11">
    <source>
        <dbReference type="SAM" id="Phobius"/>
    </source>
</evidence>
<dbReference type="UniPathway" id="UPA00143"/>
<feature type="domain" description="UBR-type" evidence="12">
    <location>
        <begin position="81"/>
        <end position="152"/>
    </location>
</feature>
<comment type="similarity">
    <text evidence="8 10">Belongs to the E3 ubiquitin-protein ligase UBR1-like family.</text>
</comment>
<sequence length="579" mass="66792">STGTMSAEELMKRGKRHLSVALKEECVNKNHVNLNIVLDHLLSKNKEIDDAETLEWCKSIIAGDKTYKEFLEIVKSYNNSSICGLVWTAEYVAYRCRTCGLSPCMSLCMDCFKAADHDGHDFNMFKSQAGGACDCGDESVMDAKGFCPKHSKNKDRSKIEPPKDLLFVAEIMIPRLVVRLVQYLRHSGAEKQYISKMTSFISFLQELSETGDLMQQIFSNVFTSQNDYTTYMISKSDVGVEYDIYEASLKFDTINVNKYFPELADDLIHKTLLDEMFFWVIKSKFPEHLVTFLLSILPNEQYKLAFVEVFVEHYRCMMVELTHSEDKSSVSNSVVHISVQLLSPLKLAIEIVTKFHLIHIMFACLKHIINQARYGNTLNLTSNVMKEHCYWPIVTDFINILAHPPIVQYFLNSTSLVNAWADVISSLQGLNMNRREHDLHVEFETETYYKAFSAELEICSTPLWALLKHLNDSSSKQLTINIVNILVTYLNKWFTENSVGEIEMNPDEMSFHYPLHRYLSLLISNALQQQGMELTDLLPSLEFLEILYLHPLHLLVREFFFFFVFPFNFVVGTYKICYV</sequence>
<dbReference type="CTD" id="20214826"/>
<keyword evidence="7 10" id="KW-0862">Zinc</keyword>
<evidence type="ECO:0000256" key="10">
    <source>
        <dbReference type="RuleBase" id="RU366018"/>
    </source>
</evidence>
<feature type="zinc finger region" description="UBR-type" evidence="9">
    <location>
        <begin position="81"/>
        <end position="152"/>
    </location>
</feature>
<evidence type="ECO:0000256" key="7">
    <source>
        <dbReference type="ARBA" id="ARBA00022833"/>
    </source>
</evidence>
<keyword evidence="11" id="KW-0472">Membrane</keyword>
<dbReference type="GO" id="GO:0008270">
    <property type="term" value="F:zinc ion binding"/>
    <property type="evidence" value="ECO:0007669"/>
    <property type="project" value="UniProtKB-UniRule"/>
</dbReference>
<evidence type="ECO:0000256" key="1">
    <source>
        <dbReference type="ARBA" id="ARBA00000900"/>
    </source>
</evidence>
<evidence type="ECO:0000259" key="12">
    <source>
        <dbReference type="PROSITE" id="PS51157"/>
    </source>
</evidence>
<dbReference type="PROSITE" id="PS51157">
    <property type="entry name" value="ZF_UBR"/>
    <property type="match status" value="1"/>
</dbReference>
<evidence type="ECO:0000256" key="9">
    <source>
        <dbReference type="PROSITE-ProRule" id="PRU00508"/>
    </source>
</evidence>
<proteinExistence type="inferred from homology"/>
<dbReference type="KEGG" id="hro:HELRODRAFT_72952"/>
<dbReference type="eggNOG" id="KOG1139">
    <property type="taxonomic scope" value="Eukaryota"/>
</dbReference>
<evidence type="ECO:0000313" key="15">
    <source>
        <dbReference type="Proteomes" id="UP000015101"/>
    </source>
</evidence>
<dbReference type="PANTHER" id="PTHR21497">
    <property type="entry name" value="UBIQUITIN LIGASE E3 ALPHA-RELATED"/>
    <property type="match status" value="1"/>
</dbReference>
<comment type="catalytic activity">
    <reaction evidence="1 10">
        <text>S-ubiquitinyl-[E2 ubiquitin-conjugating enzyme]-L-cysteine + [acceptor protein]-L-lysine = [E2 ubiquitin-conjugating enzyme]-L-cysteine + N(6)-ubiquitinyl-[acceptor protein]-L-lysine.</text>
        <dbReference type="EC" id="2.3.2.27"/>
    </reaction>
</comment>
<evidence type="ECO:0000256" key="4">
    <source>
        <dbReference type="ARBA" id="ARBA00022723"/>
    </source>
</evidence>
<evidence type="ECO:0000313" key="13">
    <source>
        <dbReference type="EMBL" id="ESO10203.1"/>
    </source>
</evidence>
<dbReference type="RefSeq" id="XP_009012017.1">
    <property type="nucleotide sequence ID" value="XM_009013769.1"/>
</dbReference>
<reference evidence="14" key="3">
    <citation type="submission" date="2015-06" db="UniProtKB">
        <authorList>
            <consortium name="EnsemblMetazoa"/>
        </authorList>
    </citation>
    <scope>IDENTIFICATION</scope>
</reference>
<dbReference type="GO" id="GO:0071596">
    <property type="term" value="P:ubiquitin-dependent protein catabolic process via the N-end rule pathway"/>
    <property type="evidence" value="ECO:0007669"/>
    <property type="project" value="UniProtKB-UniRule"/>
</dbReference>
<gene>
    <name evidence="14" type="primary">20214826</name>
    <name evidence="13" type="ORF">HELRODRAFT_72952</name>
</gene>
<comment type="pathway">
    <text evidence="2 10">Protein modification; protein ubiquitination.</text>
</comment>
<evidence type="ECO:0000313" key="14">
    <source>
        <dbReference type="EnsemblMetazoa" id="HelroP72952"/>
    </source>
</evidence>
<accession>T1G178</accession>
<feature type="transmembrane region" description="Helical" evidence="11">
    <location>
        <begin position="559"/>
        <end position="578"/>
    </location>
</feature>
<reference evidence="15" key="1">
    <citation type="submission" date="2012-12" db="EMBL/GenBank/DDBJ databases">
        <authorList>
            <person name="Hellsten U."/>
            <person name="Grimwood J."/>
            <person name="Chapman J.A."/>
            <person name="Shapiro H."/>
            <person name="Aerts A."/>
            <person name="Otillar R.P."/>
            <person name="Terry A.Y."/>
            <person name="Boore J.L."/>
            <person name="Simakov O."/>
            <person name="Marletaz F."/>
            <person name="Cho S.-J."/>
            <person name="Edsinger-Gonzales E."/>
            <person name="Havlak P."/>
            <person name="Kuo D.-H."/>
            <person name="Larsson T."/>
            <person name="Lv J."/>
            <person name="Arendt D."/>
            <person name="Savage R."/>
            <person name="Osoegawa K."/>
            <person name="de Jong P."/>
            <person name="Lindberg D.R."/>
            <person name="Seaver E.C."/>
            <person name="Weisblat D.A."/>
            <person name="Putnam N.H."/>
            <person name="Grigoriev I.V."/>
            <person name="Rokhsar D.S."/>
        </authorList>
    </citation>
    <scope>NUCLEOTIDE SEQUENCE</scope>
</reference>
<evidence type="ECO:0000256" key="6">
    <source>
        <dbReference type="ARBA" id="ARBA00022786"/>
    </source>
</evidence>
<reference evidence="13 15" key="2">
    <citation type="journal article" date="2013" name="Nature">
        <title>Insights into bilaterian evolution from three spiralian genomes.</title>
        <authorList>
            <person name="Simakov O."/>
            <person name="Marletaz F."/>
            <person name="Cho S.J."/>
            <person name="Edsinger-Gonzales E."/>
            <person name="Havlak P."/>
            <person name="Hellsten U."/>
            <person name="Kuo D.H."/>
            <person name="Larsson T."/>
            <person name="Lv J."/>
            <person name="Arendt D."/>
            <person name="Savage R."/>
            <person name="Osoegawa K."/>
            <person name="de Jong P."/>
            <person name="Grimwood J."/>
            <person name="Chapman J.A."/>
            <person name="Shapiro H."/>
            <person name="Aerts A."/>
            <person name="Otillar R.P."/>
            <person name="Terry A.Y."/>
            <person name="Boore J.L."/>
            <person name="Grigoriev I.V."/>
            <person name="Lindberg D.R."/>
            <person name="Seaver E.C."/>
            <person name="Weisblat D.A."/>
            <person name="Putnam N.H."/>
            <person name="Rokhsar D.S."/>
        </authorList>
    </citation>
    <scope>NUCLEOTIDE SEQUENCE</scope>
</reference>
<dbReference type="HOGENOM" id="CLU_021388_0_0_1"/>
<dbReference type="SMART" id="SM00396">
    <property type="entry name" value="ZnF_UBR1"/>
    <property type="match status" value="1"/>
</dbReference>
<dbReference type="InterPro" id="IPR003126">
    <property type="entry name" value="Znf_UBR"/>
</dbReference>
<keyword evidence="5 10" id="KW-0863">Zinc-finger</keyword>
<keyword evidence="6 10" id="KW-0833">Ubl conjugation pathway</keyword>
<keyword evidence="15" id="KW-1185">Reference proteome</keyword>
<keyword evidence="11" id="KW-0812">Transmembrane</keyword>
<dbReference type="EMBL" id="AMQM01002892">
    <property type="status" value="NOT_ANNOTATED_CDS"/>
    <property type="molecule type" value="Genomic_DNA"/>
</dbReference>
<dbReference type="InParanoid" id="T1G178"/>
<dbReference type="InterPro" id="IPR039164">
    <property type="entry name" value="UBR1-like"/>
</dbReference>
<dbReference type="GeneID" id="20214826"/>
<keyword evidence="3 10" id="KW-0808">Transferase</keyword>
<dbReference type="PANTHER" id="PTHR21497:SF39">
    <property type="entry name" value="E3 UBIQUITIN-PROTEIN LIGASE UBR3"/>
    <property type="match status" value="1"/>
</dbReference>
<dbReference type="STRING" id="6412.T1G178"/>
<dbReference type="Pfam" id="PF02207">
    <property type="entry name" value="zf-UBR"/>
    <property type="match status" value="1"/>
</dbReference>
<dbReference type="Proteomes" id="UP000015101">
    <property type="component" value="Unassembled WGS sequence"/>
</dbReference>
<evidence type="ECO:0000256" key="3">
    <source>
        <dbReference type="ARBA" id="ARBA00022679"/>
    </source>
</evidence>
<protein>
    <recommendedName>
        <fullName evidence="10">E3 ubiquitin-protein ligase</fullName>
        <ecNumber evidence="10">2.3.2.27</ecNumber>
    </recommendedName>
</protein>
<keyword evidence="4 10" id="KW-0479">Metal-binding</keyword>
<dbReference type="GO" id="GO:0061630">
    <property type="term" value="F:ubiquitin protein ligase activity"/>
    <property type="evidence" value="ECO:0007669"/>
    <property type="project" value="UniProtKB-UniRule"/>
</dbReference>
<dbReference type="Gene3D" id="2.10.110.30">
    <property type="match status" value="1"/>
</dbReference>
<dbReference type="OrthoDB" id="15304at2759"/>
<keyword evidence="11" id="KW-1133">Transmembrane helix</keyword>
<dbReference type="EnsemblMetazoa" id="HelroT72952">
    <property type="protein sequence ID" value="HelroP72952"/>
    <property type="gene ID" value="HelroG72952"/>
</dbReference>
<organism evidence="14 15">
    <name type="scientific">Helobdella robusta</name>
    <name type="common">Californian leech</name>
    <dbReference type="NCBI Taxonomy" id="6412"/>
    <lineage>
        <taxon>Eukaryota</taxon>
        <taxon>Metazoa</taxon>
        <taxon>Spiralia</taxon>
        <taxon>Lophotrochozoa</taxon>
        <taxon>Annelida</taxon>
        <taxon>Clitellata</taxon>
        <taxon>Hirudinea</taxon>
        <taxon>Rhynchobdellida</taxon>
        <taxon>Glossiphoniidae</taxon>
        <taxon>Helobdella</taxon>
    </lineage>
</organism>
<name>T1G178_HELRO</name>
<dbReference type="AlphaFoldDB" id="T1G178"/>
<evidence type="ECO:0000256" key="5">
    <source>
        <dbReference type="ARBA" id="ARBA00022771"/>
    </source>
</evidence>
<dbReference type="EC" id="2.3.2.27" evidence="10"/>
<dbReference type="FunFam" id="2.10.110.30:FF:000002">
    <property type="entry name" value="Putative e3 ubiquitin-protein ligase ubr3"/>
    <property type="match status" value="1"/>
</dbReference>
<comment type="function">
    <text evidence="10">Ubiquitin ligase protein which is a component of the N-end rule pathway. Recognizes and binds to proteins bearing specific N-terminal residues that are destabilizing according to the N-end rule, leading to their ubiquitination and subsequent degradation.</text>
</comment>
<dbReference type="GO" id="GO:0016567">
    <property type="term" value="P:protein ubiquitination"/>
    <property type="evidence" value="ECO:0007669"/>
    <property type="project" value="UniProtKB-UniRule"/>
</dbReference>